<dbReference type="Gene3D" id="3.40.50.2020">
    <property type="match status" value="1"/>
</dbReference>
<gene>
    <name evidence="3" type="ORF">N783_11510</name>
</gene>
<comment type="caution">
    <text evidence="3">The sequence shown here is derived from an EMBL/GenBank/DDBJ whole genome shotgun (WGS) entry which is preliminary data.</text>
</comment>
<dbReference type="PANTHER" id="PTHR47505">
    <property type="entry name" value="DNA UTILIZATION PROTEIN YHGH"/>
    <property type="match status" value="1"/>
</dbReference>
<dbReference type="InterPro" id="IPR051910">
    <property type="entry name" value="ComF/GntX_DNA_util-trans"/>
</dbReference>
<dbReference type="AlphaFoldDB" id="A0A0A5G6R1"/>
<dbReference type="Pfam" id="PF00156">
    <property type="entry name" value="Pribosyltran"/>
    <property type="match status" value="1"/>
</dbReference>
<keyword evidence="4" id="KW-1185">Reference proteome</keyword>
<dbReference type="InterPro" id="IPR029057">
    <property type="entry name" value="PRTase-like"/>
</dbReference>
<comment type="similarity">
    <text evidence="1">Belongs to the ComF/GntX family.</text>
</comment>
<evidence type="ECO:0000259" key="2">
    <source>
        <dbReference type="Pfam" id="PF00156"/>
    </source>
</evidence>
<accession>A0A0A5G6R1</accession>
<dbReference type="CDD" id="cd06223">
    <property type="entry name" value="PRTases_typeI"/>
    <property type="match status" value="1"/>
</dbReference>
<evidence type="ECO:0000313" key="3">
    <source>
        <dbReference type="EMBL" id="KGX86790.1"/>
    </source>
</evidence>
<organism evidence="3 4">
    <name type="scientific">Pontibacillus marinus BH030004 = DSM 16465</name>
    <dbReference type="NCBI Taxonomy" id="1385511"/>
    <lineage>
        <taxon>Bacteria</taxon>
        <taxon>Bacillati</taxon>
        <taxon>Bacillota</taxon>
        <taxon>Bacilli</taxon>
        <taxon>Bacillales</taxon>
        <taxon>Bacillaceae</taxon>
        <taxon>Pontibacillus</taxon>
    </lineage>
</organism>
<dbReference type="Proteomes" id="UP000030403">
    <property type="component" value="Unassembled WGS sequence"/>
</dbReference>
<dbReference type="InterPro" id="IPR000836">
    <property type="entry name" value="PRTase_dom"/>
</dbReference>
<sequence length="225" mass="26217">MHCLWCDQKILPEVTWLTFLTPHKIKVLCEECKEKFSFIVGPVCIRCNRPMEGKGKTCYDCERWIAQNPSLECNISVFEYNSFMQEVISKWKYRGDYVLAELFREDVQQRFDEAFSHLNNLVVVPIPLSEERLQERGFNQAEAIASFVNYPSENAIKRIHTEKQSKKSRKERMTSTNPFQIQKPQRSTIVLIDDIYTTGRTLHHAAEVLKLSGAQEVHAFTLIRG</sequence>
<dbReference type="SUPFAM" id="SSF53271">
    <property type="entry name" value="PRTase-like"/>
    <property type="match status" value="1"/>
</dbReference>
<name>A0A0A5G6R1_9BACI</name>
<dbReference type="PANTHER" id="PTHR47505:SF1">
    <property type="entry name" value="DNA UTILIZATION PROTEIN YHGH"/>
    <property type="match status" value="1"/>
</dbReference>
<dbReference type="eggNOG" id="COG1040">
    <property type="taxonomic scope" value="Bacteria"/>
</dbReference>
<dbReference type="RefSeq" id="WP_027445897.1">
    <property type="nucleotide sequence ID" value="NZ_AULJ01000018.1"/>
</dbReference>
<protein>
    <recommendedName>
        <fullName evidence="2">Phosphoribosyltransferase domain-containing protein</fullName>
    </recommendedName>
</protein>
<reference evidence="3 4" key="1">
    <citation type="submission" date="2013-08" db="EMBL/GenBank/DDBJ databases">
        <authorList>
            <person name="Huang J."/>
            <person name="Wang G."/>
        </authorList>
    </citation>
    <scope>NUCLEOTIDE SEQUENCE [LARGE SCALE GENOMIC DNA]</scope>
    <source>
        <strain evidence="3 4">BH030004</strain>
    </source>
</reference>
<dbReference type="STRING" id="1385511.GCA_000425225_01873"/>
<proteinExistence type="inferred from homology"/>
<evidence type="ECO:0000256" key="1">
    <source>
        <dbReference type="ARBA" id="ARBA00008007"/>
    </source>
</evidence>
<dbReference type="EMBL" id="AVPF01000028">
    <property type="protein sequence ID" value="KGX86790.1"/>
    <property type="molecule type" value="Genomic_DNA"/>
</dbReference>
<evidence type="ECO:0000313" key="4">
    <source>
        <dbReference type="Proteomes" id="UP000030403"/>
    </source>
</evidence>
<feature type="domain" description="Phosphoribosyltransferase" evidence="2">
    <location>
        <begin position="162"/>
        <end position="224"/>
    </location>
</feature>